<protein>
    <submittedName>
        <fullName evidence="1">Uncharacterized protein</fullName>
    </submittedName>
</protein>
<accession>Q8EV03</accession>
<sequence length="245" mass="29219">MGMFNENNSINFDEKYIRGDKEQKEFIERYIFKSVHKHKVIADKEMKSFSGAVITDVFYVFLLEDKTDKKIKNFIFGKDSFKSLVEKYGLDPKSVVRFYENPLESAKRRFFGIGKKHRTKNEIRSNGENIEELKWHEAAKQLYNLIELIILHWEDKGLYKGNVSPLYMQRDHIITYYYCAPYPKIIRKTINTFSKGNEKTVKEMIDNLSKKNPNFKKEYSDFSKLKEIITKYNEQNLEKPILDIF</sequence>
<proteinExistence type="predicted"/>
<keyword evidence="2" id="KW-1185">Reference proteome</keyword>
<dbReference type="RefSeq" id="WP_011077587.1">
    <property type="nucleotide sequence ID" value="NC_004432.1"/>
</dbReference>
<dbReference type="Proteomes" id="UP000002522">
    <property type="component" value="Chromosome"/>
</dbReference>
<name>Q8EV03_MALP2</name>
<dbReference type="EMBL" id="BA000026">
    <property type="protein sequence ID" value="BAC44558.1"/>
    <property type="molecule type" value="Genomic_DNA"/>
</dbReference>
<gene>
    <name evidence="1" type="ordered locus">MYPE7640</name>
</gene>
<dbReference type="HOGENOM" id="CLU_1132626_0_0_14"/>
<evidence type="ECO:0000313" key="1">
    <source>
        <dbReference type="EMBL" id="BAC44558.1"/>
    </source>
</evidence>
<reference evidence="1 2" key="1">
    <citation type="journal article" date="2002" name="Nucleic Acids Res.">
        <title>The complete genomic sequence of Mycoplasma penetrans, an intracellular bacterial pathogen in humans.</title>
        <authorList>
            <person name="Sasaki Y."/>
            <person name="Ishikawa J."/>
            <person name="Yamashita A."/>
            <person name="Oshima K."/>
            <person name="Kenri T."/>
            <person name="Furuya K."/>
            <person name="Yoshino C."/>
            <person name="Horino A."/>
            <person name="Shiba T."/>
            <person name="Sasaki T."/>
            <person name="Hattori M."/>
        </authorList>
    </citation>
    <scope>NUCLEOTIDE SEQUENCE [LARGE SCALE GENOMIC DNA]</scope>
    <source>
        <strain evidence="1 2">HF-2</strain>
    </source>
</reference>
<dbReference type="KEGG" id="mpe:MYPE7640"/>
<organism evidence="1 2">
    <name type="scientific">Malacoplasma penetrans (strain HF-2)</name>
    <name type="common">Mycoplasma penetrans</name>
    <dbReference type="NCBI Taxonomy" id="272633"/>
    <lineage>
        <taxon>Bacteria</taxon>
        <taxon>Bacillati</taxon>
        <taxon>Mycoplasmatota</taxon>
        <taxon>Mycoplasmoidales</taxon>
        <taxon>Mycoplasmoidaceae</taxon>
        <taxon>Malacoplasma</taxon>
    </lineage>
</organism>
<dbReference type="AlphaFoldDB" id="Q8EV03"/>
<dbReference type="InParanoid" id="Q8EV03"/>
<evidence type="ECO:0000313" key="2">
    <source>
        <dbReference type="Proteomes" id="UP000002522"/>
    </source>
</evidence>
<dbReference type="STRING" id="272633.gene:10731887"/>